<dbReference type="Gene3D" id="1.25.40.10">
    <property type="entry name" value="Tetratricopeptide repeat domain"/>
    <property type="match status" value="1"/>
</dbReference>
<evidence type="ECO:0000313" key="9">
    <source>
        <dbReference type="EMBL" id="MBC2601299.1"/>
    </source>
</evidence>
<dbReference type="RefSeq" id="WP_185692017.1">
    <property type="nucleotide sequence ID" value="NZ_JACHVA010000052.1"/>
</dbReference>
<dbReference type="Pfam" id="PF05420">
    <property type="entry name" value="BCSC_C"/>
    <property type="match status" value="1"/>
</dbReference>
<feature type="repeat" description="TPR" evidence="6">
    <location>
        <begin position="167"/>
        <end position="200"/>
    </location>
</feature>
<gene>
    <name evidence="9" type="ORF">H5P30_05870</name>
</gene>
<dbReference type="PROSITE" id="PS50005">
    <property type="entry name" value="TPR"/>
    <property type="match status" value="1"/>
</dbReference>
<sequence>MNLVNSSRWRIAWMTSAILLGQTLGAQNYEEQGLFPTSMEEILAPSPANPTPQSRGSAPTANQDPSYFLPETSPAQSGPPSTVVPTQRPRSQAVGQQGIPTQVLLPAPQPVAEAIESPNSPTIVFGDTQTGFAQEEQVAESGFDPGQLLADKQYAELEPWVLENQDVGMAGALGWSYFKDENYPKAIEWFEQSLRWDENFNEAAYGLALSLYNEGYLQQAEAVARWKLTAYPGMQDILGDIYMTRAISSFKAERYEDTLTDLKRISQNRPLTRGERVIEAWSYYHLNQLDKSANLFLDLYRQDRDQVAAVGLYASLSREGNWDRIQKLVNEYGGPLGDIYALYTSERYYDRRLYLKASQLAPRGEAESMPLTQNINAPKAELSVEFVARDGDPGLSELNAAYGPKVSGTIFSDAVNRFDVSIGLVNLDAGELPNFATIGLYPTTPNPGYVITPNTSYNGMIEPTIGYYREDWISPYIEIGMTPLGGAADSDFTGRVGFQTLYDSGSWDLEIYRRSVKESLLSYTGMKDPYSSLVWGRVLETGLHLSVFHSFKETLNFYGSMEIAKLSGQNVADNEKIRIDLGLTRTFKPDDFHYVNFGPIITFYSFNNNQNFFTYGHGGYFSPEYLAQGLINLQFMTEEGKDYLFKGELGAGGQSNKQASSNYFPLAPDNRTFSGTSESTGILISNLKGMMFLTEQWAFGAEIGYNKTPSYEEIRGGIYTTIFFEPREGLLETDFPNYQY</sequence>
<evidence type="ECO:0000256" key="1">
    <source>
        <dbReference type="ARBA" id="ARBA00005186"/>
    </source>
</evidence>
<comment type="pathway">
    <text evidence="1">Glycan metabolism; bacterial cellulose biosynthesis.</text>
</comment>
<dbReference type="SUPFAM" id="SSF48452">
    <property type="entry name" value="TPR-like"/>
    <property type="match status" value="1"/>
</dbReference>
<dbReference type="GO" id="GO:0030244">
    <property type="term" value="P:cellulose biosynthetic process"/>
    <property type="evidence" value="ECO:0007669"/>
    <property type="project" value="UniProtKB-KW"/>
</dbReference>
<evidence type="ECO:0000256" key="7">
    <source>
        <dbReference type="SAM" id="MobiDB-lite"/>
    </source>
</evidence>
<dbReference type="AlphaFoldDB" id="A0A7X1AWY9"/>
<evidence type="ECO:0000313" key="10">
    <source>
        <dbReference type="Proteomes" id="UP000525652"/>
    </source>
</evidence>
<evidence type="ECO:0000256" key="5">
    <source>
        <dbReference type="ARBA" id="ARBA00022916"/>
    </source>
</evidence>
<evidence type="ECO:0000256" key="2">
    <source>
        <dbReference type="ARBA" id="ARBA00022729"/>
    </source>
</evidence>
<evidence type="ECO:0000256" key="6">
    <source>
        <dbReference type="PROSITE-ProRule" id="PRU00339"/>
    </source>
</evidence>
<accession>A0A7X1AWY9</accession>
<dbReference type="InterPro" id="IPR008410">
    <property type="entry name" value="BCSC_C"/>
</dbReference>
<feature type="compositionally biased region" description="Polar residues" evidence="7">
    <location>
        <begin position="73"/>
        <end position="99"/>
    </location>
</feature>
<dbReference type="UniPathway" id="UPA00694"/>
<proteinExistence type="predicted"/>
<reference evidence="9 10" key="1">
    <citation type="submission" date="2020-07" db="EMBL/GenBank/DDBJ databases">
        <authorList>
            <person name="Feng X."/>
        </authorList>
    </citation>
    <scope>NUCLEOTIDE SEQUENCE [LARGE SCALE GENOMIC DNA]</scope>
    <source>
        <strain evidence="9 10">JCM14086</strain>
    </source>
</reference>
<protein>
    <submittedName>
        <fullName evidence="9">BCSC C-terminal domain-containing protein</fullName>
    </submittedName>
</protein>
<dbReference type="GO" id="GO:0019867">
    <property type="term" value="C:outer membrane"/>
    <property type="evidence" value="ECO:0007669"/>
    <property type="project" value="InterPro"/>
</dbReference>
<comment type="caution">
    <text evidence="9">The sequence shown here is derived from an EMBL/GenBank/DDBJ whole genome shotgun (WGS) entry which is preliminary data.</text>
</comment>
<evidence type="ECO:0000256" key="4">
    <source>
        <dbReference type="ARBA" id="ARBA00022803"/>
    </source>
</evidence>
<keyword evidence="10" id="KW-1185">Reference proteome</keyword>
<evidence type="ECO:0000259" key="8">
    <source>
        <dbReference type="Pfam" id="PF05420"/>
    </source>
</evidence>
<evidence type="ECO:0000256" key="3">
    <source>
        <dbReference type="ARBA" id="ARBA00022737"/>
    </source>
</evidence>
<keyword evidence="2" id="KW-0732">Signal</keyword>
<keyword evidence="4 6" id="KW-0802">TPR repeat</keyword>
<organism evidence="9 10">
    <name type="scientific">Puniceicoccus vermicola</name>
    <dbReference type="NCBI Taxonomy" id="388746"/>
    <lineage>
        <taxon>Bacteria</taxon>
        <taxon>Pseudomonadati</taxon>
        <taxon>Verrucomicrobiota</taxon>
        <taxon>Opitutia</taxon>
        <taxon>Puniceicoccales</taxon>
        <taxon>Puniceicoccaceae</taxon>
        <taxon>Puniceicoccus</taxon>
    </lineage>
</organism>
<dbReference type="Proteomes" id="UP000525652">
    <property type="component" value="Unassembled WGS sequence"/>
</dbReference>
<dbReference type="InterPro" id="IPR019734">
    <property type="entry name" value="TPR_rpt"/>
</dbReference>
<feature type="region of interest" description="Disordered" evidence="7">
    <location>
        <begin position="42"/>
        <end position="99"/>
    </location>
</feature>
<keyword evidence="3" id="KW-0677">Repeat</keyword>
<feature type="domain" description="Cellulose synthase operon C C-terminal" evidence="8">
    <location>
        <begin position="407"/>
        <end position="724"/>
    </location>
</feature>
<feature type="compositionally biased region" description="Polar residues" evidence="7">
    <location>
        <begin position="51"/>
        <end position="65"/>
    </location>
</feature>
<dbReference type="EMBL" id="JACHVA010000052">
    <property type="protein sequence ID" value="MBC2601299.1"/>
    <property type="molecule type" value="Genomic_DNA"/>
</dbReference>
<keyword evidence="5" id="KW-0135">Cellulose biosynthesis</keyword>
<dbReference type="InterPro" id="IPR011990">
    <property type="entry name" value="TPR-like_helical_dom_sf"/>
</dbReference>
<name>A0A7X1AWY9_9BACT</name>